<comment type="caution">
    <text evidence="3">The sequence shown here is derived from an EMBL/GenBank/DDBJ whole genome shotgun (WGS) entry which is preliminary data.</text>
</comment>
<evidence type="ECO:0000256" key="1">
    <source>
        <dbReference type="SAM" id="Coils"/>
    </source>
</evidence>
<proteinExistence type="predicted"/>
<protein>
    <submittedName>
        <fullName evidence="3">Uncharacterized protein</fullName>
    </submittedName>
</protein>
<feature type="coiled-coil region" evidence="1">
    <location>
        <begin position="167"/>
        <end position="201"/>
    </location>
</feature>
<evidence type="ECO:0000313" key="3">
    <source>
        <dbReference type="EMBL" id="KAF5758912.1"/>
    </source>
</evidence>
<gene>
    <name evidence="3" type="ORF">HanXRQr2_Chr16g0734911</name>
</gene>
<evidence type="ECO:0000313" key="4">
    <source>
        <dbReference type="Proteomes" id="UP000215914"/>
    </source>
</evidence>
<feature type="compositionally biased region" description="Basic and acidic residues" evidence="2">
    <location>
        <begin position="113"/>
        <end position="130"/>
    </location>
</feature>
<reference evidence="3" key="2">
    <citation type="submission" date="2020-06" db="EMBL/GenBank/DDBJ databases">
        <title>Helianthus annuus Genome sequencing and assembly Release 2.</title>
        <authorList>
            <person name="Gouzy J."/>
            <person name="Langlade N."/>
            <person name="Munos S."/>
        </authorList>
    </citation>
    <scope>NUCLEOTIDE SEQUENCE</scope>
    <source>
        <tissue evidence="3">Leaves</tissue>
    </source>
</reference>
<keyword evidence="1" id="KW-0175">Coiled coil</keyword>
<reference evidence="3" key="1">
    <citation type="journal article" date="2017" name="Nature">
        <title>The sunflower genome provides insights into oil metabolism, flowering and Asterid evolution.</title>
        <authorList>
            <person name="Badouin H."/>
            <person name="Gouzy J."/>
            <person name="Grassa C.J."/>
            <person name="Murat F."/>
            <person name="Staton S.E."/>
            <person name="Cottret L."/>
            <person name="Lelandais-Briere C."/>
            <person name="Owens G.L."/>
            <person name="Carrere S."/>
            <person name="Mayjonade B."/>
            <person name="Legrand L."/>
            <person name="Gill N."/>
            <person name="Kane N.C."/>
            <person name="Bowers J.E."/>
            <person name="Hubner S."/>
            <person name="Bellec A."/>
            <person name="Berard A."/>
            <person name="Berges H."/>
            <person name="Blanchet N."/>
            <person name="Boniface M.C."/>
            <person name="Brunel D."/>
            <person name="Catrice O."/>
            <person name="Chaidir N."/>
            <person name="Claudel C."/>
            <person name="Donnadieu C."/>
            <person name="Faraut T."/>
            <person name="Fievet G."/>
            <person name="Helmstetter N."/>
            <person name="King M."/>
            <person name="Knapp S.J."/>
            <person name="Lai Z."/>
            <person name="Le Paslier M.C."/>
            <person name="Lippi Y."/>
            <person name="Lorenzon L."/>
            <person name="Mandel J.R."/>
            <person name="Marage G."/>
            <person name="Marchand G."/>
            <person name="Marquand E."/>
            <person name="Bret-Mestries E."/>
            <person name="Morien E."/>
            <person name="Nambeesan S."/>
            <person name="Nguyen T."/>
            <person name="Pegot-Espagnet P."/>
            <person name="Pouilly N."/>
            <person name="Raftis F."/>
            <person name="Sallet E."/>
            <person name="Schiex T."/>
            <person name="Thomas J."/>
            <person name="Vandecasteele C."/>
            <person name="Vares D."/>
            <person name="Vear F."/>
            <person name="Vautrin S."/>
            <person name="Crespi M."/>
            <person name="Mangin B."/>
            <person name="Burke J.M."/>
            <person name="Salse J."/>
            <person name="Munos S."/>
            <person name="Vincourt P."/>
            <person name="Rieseberg L.H."/>
            <person name="Langlade N.B."/>
        </authorList>
    </citation>
    <scope>NUCLEOTIDE SEQUENCE</scope>
    <source>
        <tissue evidence="3">Leaves</tissue>
    </source>
</reference>
<feature type="region of interest" description="Disordered" evidence="2">
    <location>
        <begin position="77"/>
        <end position="133"/>
    </location>
</feature>
<dbReference type="AlphaFoldDB" id="A0A9K3DR65"/>
<dbReference type="EMBL" id="MNCJ02000331">
    <property type="protein sequence ID" value="KAF5758912.1"/>
    <property type="molecule type" value="Genomic_DNA"/>
</dbReference>
<accession>A0A9K3DR65</accession>
<dbReference type="Gramene" id="mRNA:HanXRQr2_Chr16g0734911">
    <property type="protein sequence ID" value="mRNA:HanXRQr2_Chr16g0734911"/>
    <property type="gene ID" value="HanXRQr2_Chr16g0734911"/>
</dbReference>
<organism evidence="3 4">
    <name type="scientific">Helianthus annuus</name>
    <name type="common">Common sunflower</name>
    <dbReference type="NCBI Taxonomy" id="4232"/>
    <lineage>
        <taxon>Eukaryota</taxon>
        <taxon>Viridiplantae</taxon>
        <taxon>Streptophyta</taxon>
        <taxon>Embryophyta</taxon>
        <taxon>Tracheophyta</taxon>
        <taxon>Spermatophyta</taxon>
        <taxon>Magnoliopsida</taxon>
        <taxon>eudicotyledons</taxon>
        <taxon>Gunneridae</taxon>
        <taxon>Pentapetalae</taxon>
        <taxon>asterids</taxon>
        <taxon>campanulids</taxon>
        <taxon>Asterales</taxon>
        <taxon>Asteraceae</taxon>
        <taxon>Asteroideae</taxon>
        <taxon>Heliantheae alliance</taxon>
        <taxon>Heliantheae</taxon>
        <taxon>Helianthus</taxon>
    </lineage>
</organism>
<evidence type="ECO:0000256" key="2">
    <source>
        <dbReference type="SAM" id="MobiDB-lite"/>
    </source>
</evidence>
<name>A0A9K3DR65_HELAN</name>
<dbReference type="Proteomes" id="UP000215914">
    <property type="component" value="Unassembled WGS sequence"/>
</dbReference>
<keyword evidence="4" id="KW-1185">Reference proteome</keyword>
<sequence length="237" mass="26085">MSMLWAPQKHRGFPIYGYQGKAGYSLMNVFDPKAGGAMVVAALPEGRPLWVEQIRNNFLHPTSESLATYANTVLGEDGEDDIDVDPAPTQGRLSSFRGETAEQVETRKKRKKDKTEEKKAEEPVAEEPRKRPSNSSFLDYVVISDSLSVLNAGVKRSEHDHDDDATLTEIMKNRKALEDKKKELDAQVAAAMAEKKSKLQKETAAAPSESEIDLGVFSAKVGNLLEKMFKSASGSRG</sequence>